<proteinExistence type="predicted"/>
<reference evidence="2" key="1">
    <citation type="journal article" date="2021" name="Nat. Commun.">
        <title>Genetic determinants of endophytism in the Arabidopsis root mycobiome.</title>
        <authorList>
            <person name="Mesny F."/>
            <person name="Miyauchi S."/>
            <person name="Thiergart T."/>
            <person name="Pickel B."/>
            <person name="Atanasova L."/>
            <person name="Karlsson M."/>
            <person name="Huettel B."/>
            <person name="Barry K.W."/>
            <person name="Haridas S."/>
            <person name="Chen C."/>
            <person name="Bauer D."/>
            <person name="Andreopoulos W."/>
            <person name="Pangilinan J."/>
            <person name="LaButti K."/>
            <person name="Riley R."/>
            <person name="Lipzen A."/>
            <person name="Clum A."/>
            <person name="Drula E."/>
            <person name="Henrissat B."/>
            <person name="Kohler A."/>
            <person name="Grigoriev I.V."/>
            <person name="Martin F.M."/>
            <person name="Hacquard S."/>
        </authorList>
    </citation>
    <scope>NUCLEOTIDE SEQUENCE</scope>
    <source>
        <strain evidence="2">MPI-CAGE-CH-0230</strain>
    </source>
</reference>
<organism evidence="2 3">
    <name type="scientific">Microdochium trichocladiopsis</name>
    <dbReference type="NCBI Taxonomy" id="1682393"/>
    <lineage>
        <taxon>Eukaryota</taxon>
        <taxon>Fungi</taxon>
        <taxon>Dikarya</taxon>
        <taxon>Ascomycota</taxon>
        <taxon>Pezizomycotina</taxon>
        <taxon>Sordariomycetes</taxon>
        <taxon>Xylariomycetidae</taxon>
        <taxon>Xylariales</taxon>
        <taxon>Microdochiaceae</taxon>
        <taxon>Microdochium</taxon>
    </lineage>
</organism>
<dbReference type="AlphaFoldDB" id="A0A9P9BGV7"/>
<evidence type="ECO:0000313" key="3">
    <source>
        <dbReference type="Proteomes" id="UP000756346"/>
    </source>
</evidence>
<sequence>MLAAHSSRTRSKVQLSTPRARLSRAATRRSSKPALRVAGIGAAVEPLPPTQPSVRNHRPDATQPRPRRRRTPIAGHQHRRRGVRGRGRYRILPEGHAVGYLYEGGQQRHASPDRETTGHTRIVSDSRSERASEDLRRRGSGQYGTGARDLPGHSDSGTQKHRLCASRRRRRTQGACRRQGRTDPS</sequence>
<accession>A0A9P9BGV7</accession>
<protein>
    <submittedName>
        <fullName evidence="2">Uncharacterized protein</fullName>
    </submittedName>
</protein>
<comment type="caution">
    <text evidence="2">The sequence shown here is derived from an EMBL/GenBank/DDBJ whole genome shotgun (WGS) entry which is preliminary data.</text>
</comment>
<evidence type="ECO:0000256" key="1">
    <source>
        <dbReference type="SAM" id="MobiDB-lite"/>
    </source>
</evidence>
<feature type="compositionally biased region" description="Basic and acidic residues" evidence="1">
    <location>
        <begin position="110"/>
        <end position="137"/>
    </location>
</feature>
<dbReference type="EMBL" id="JAGTJQ010000022">
    <property type="protein sequence ID" value="KAH7007891.1"/>
    <property type="molecule type" value="Genomic_DNA"/>
</dbReference>
<dbReference type="RefSeq" id="XP_046003687.1">
    <property type="nucleotide sequence ID" value="XM_046163384.1"/>
</dbReference>
<feature type="compositionally biased region" description="Low complexity" evidence="1">
    <location>
        <begin position="15"/>
        <end position="25"/>
    </location>
</feature>
<gene>
    <name evidence="2" type="ORF">B0I36DRAFT_80708</name>
</gene>
<dbReference type="Proteomes" id="UP000756346">
    <property type="component" value="Unassembled WGS sequence"/>
</dbReference>
<feature type="region of interest" description="Disordered" evidence="1">
    <location>
        <begin position="1"/>
        <end position="185"/>
    </location>
</feature>
<name>A0A9P9BGV7_9PEZI</name>
<keyword evidence="3" id="KW-1185">Reference proteome</keyword>
<feature type="compositionally biased region" description="Basic residues" evidence="1">
    <location>
        <begin position="159"/>
        <end position="172"/>
    </location>
</feature>
<evidence type="ECO:0000313" key="2">
    <source>
        <dbReference type="EMBL" id="KAH7007891.1"/>
    </source>
</evidence>
<dbReference type="GeneID" id="70192930"/>
<feature type="compositionally biased region" description="Basic residues" evidence="1">
    <location>
        <begin position="65"/>
        <end position="89"/>
    </location>
</feature>